<accession>A0A268FDZ8</accession>
<evidence type="ECO:0000313" key="2">
    <source>
        <dbReference type="Proteomes" id="UP000216961"/>
    </source>
</evidence>
<gene>
    <name evidence="1" type="ORF">CHH57_09120</name>
</gene>
<organism evidence="1 2">
    <name type="scientific">Niallia circulans</name>
    <name type="common">Bacillus circulans</name>
    <dbReference type="NCBI Taxonomy" id="1397"/>
    <lineage>
        <taxon>Bacteria</taxon>
        <taxon>Bacillati</taxon>
        <taxon>Bacillota</taxon>
        <taxon>Bacilli</taxon>
        <taxon>Bacillales</taxon>
        <taxon>Bacillaceae</taxon>
        <taxon>Niallia</taxon>
    </lineage>
</organism>
<evidence type="ECO:0000313" key="1">
    <source>
        <dbReference type="EMBL" id="PAD83557.1"/>
    </source>
</evidence>
<reference evidence="1 2" key="1">
    <citation type="submission" date="2017-07" db="EMBL/GenBank/DDBJ databases">
        <title>Isolation and whole genome analysis of endospore-forming bacteria from heroin.</title>
        <authorList>
            <person name="Kalinowski J."/>
            <person name="Ahrens B."/>
            <person name="Al-Dilaimi A."/>
            <person name="Winkler A."/>
            <person name="Wibberg D."/>
            <person name="Schleenbecker U."/>
            <person name="Ruckert C."/>
            <person name="Wolfel R."/>
            <person name="Grass G."/>
        </authorList>
    </citation>
    <scope>NUCLEOTIDE SEQUENCE [LARGE SCALE GENOMIC DNA]</scope>
    <source>
        <strain evidence="1 2">7521-2</strain>
    </source>
</reference>
<dbReference type="RefSeq" id="WP_095329946.1">
    <property type="nucleotide sequence ID" value="NZ_CP026031.1"/>
</dbReference>
<dbReference type="EMBL" id="NPBQ01000057">
    <property type="protein sequence ID" value="PAD83557.1"/>
    <property type="molecule type" value="Genomic_DNA"/>
</dbReference>
<sequence>MKRIFYSMLILFLLSACSKGGGMETEEEIVDTNNVKVPSTIFYSDKQNSVIDEEEMKSSIKTYLDTHEELSLASSPFQEIIDEEKELTKSDLEKLKQINRLTRENDDNFLNYISQNTLPQGYQEESERISRYITSLNGMLDELDTVLDQLTDDLNEDVIPTVNMDSLYKSSKVVNGREQKKIEEFLENKNIKTKAFGRKQ</sequence>
<protein>
    <submittedName>
        <fullName evidence="1">Uncharacterized protein</fullName>
    </submittedName>
</protein>
<dbReference type="AlphaFoldDB" id="A0A268FDZ8"/>
<dbReference type="KEGG" id="bcir:C2I06_00985"/>
<comment type="caution">
    <text evidence="1">The sequence shown here is derived from an EMBL/GenBank/DDBJ whole genome shotgun (WGS) entry which is preliminary data.</text>
</comment>
<dbReference type="PROSITE" id="PS51257">
    <property type="entry name" value="PROKAR_LIPOPROTEIN"/>
    <property type="match status" value="1"/>
</dbReference>
<name>A0A268FDZ8_NIACI</name>
<dbReference type="NCBIfam" id="NF033193">
    <property type="entry name" value="lipo_NDxxF"/>
    <property type="match status" value="1"/>
</dbReference>
<dbReference type="InterPro" id="IPR047903">
    <property type="entry name" value="NDxxF_lipo"/>
</dbReference>
<proteinExistence type="predicted"/>
<dbReference type="Proteomes" id="UP000216961">
    <property type="component" value="Unassembled WGS sequence"/>
</dbReference>